<dbReference type="GO" id="GO:0010073">
    <property type="term" value="P:meristem maintenance"/>
    <property type="evidence" value="ECO:0007669"/>
    <property type="project" value="InterPro"/>
</dbReference>
<organism evidence="3 4">
    <name type="scientific">Trifolium subterraneum</name>
    <name type="common">Subterranean clover</name>
    <dbReference type="NCBI Taxonomy" id="3900"/>
    <lineage>
        <taxon>Eukaryota</taxon>
        <taxon>Viridiplantae</taxon>
        <taxon>Streptophyta</taxon>
        <taxon>Embryophyta</taxon>
        <taxon>Tracheophyta</taxon>
        <taxon>Spermatophyta</taxon>
        <taxon>Magnoliopsida</taxon>
        <taxon>eudicotyledons</taxon>
        <taxon>Gunneridae</taxon>
        <taxon>Pentapetalae</taxon>
        <taxon>rosids</taxon>
        <taxon>fabids</taxon>
        <taxon>Fabales</taxon>
        <taxon>Fabaceae</taxon>
        <taxon>Papilionoideae</taxon>
        <taxon>50 kb inversion clade</taxon>
        <taxon>NPAAA clade</taxon>
        <taxon>Hologalegina</taxon>
        <taxon>IRL clade</taxon>
        <taxon>Trifolieae</taxon>
        <taxon>Trifolium</taxon>
    </lineage>
</organism>
<evidence type="ECO:0000313" key="3">
    <source>
        <dbReference type="EMBL" id="GAU38533.1"/>
    </source>
</evidence>
<gene>
    <name evidence="3" type="ORF">TSUD_320050</name>
</gene>
<protein>
    <recommendedName>
        <fullName evidence="2">Aminotransferase-like plant mobile domain-containing protein</fullName>
    </recommendedName>
</protein>
<feature type="domain" description="Aminotransferase-like plant mobile" evidence="2">
    <location>
        <begin position="133"/>
        <end position="485"/>
    </location>
</feature>
<reference evidence="4" key="1">
    <citation type="journal article" date="2017" name="Front. Plant Sci.">
        <title>Climate Clever Clovers: New Paradigm to Reduce the Environmental Footprint of Ruminants by Breeding Low Methanogenic Forages Utilizing Haplotype Variation.</title>
        <authorList>
            <person name="Kaur P."/>
            <person name="Appels R."/>
            <person name="Bayer P.E."/>
            <person name="Keeble-Gagnere G."/>
            <person name="Wang J."/>
            <person name="Hirakawa H."/>
            <person name="Shirasawa K."/>
            <person name="Vercoe P."/>
            <person name="Stefanova K."/>
            <person name="Durmic Z."/>
            <person name="Nichols P."/>
            <person name="Revell C."/>
            <person name="Isobe S.N."/>
            <person name="Edwards D."/>
            <person name="Erskine W."/>
        </authorList>
    </citation>
    <scope>NUCLEOTIDE SEQUENCE [LARGE SCALE GENOMIC DNA]</scope>
    <source>
        <strain evidence="4">cv. Daliak</strain>
    </source>
</reference>
<dbReference type="PANTHER" id="PTHR46033:SF1">
    <property type="entry name" value="PROTEIN MAIN-LIKE 2"/>
    <property type="match status" value="1"/>
</dbReference>
<dbReference type="InterPro" id="IPR019557">
    <property type="entry name" value="AminoTfrase-like_pln_mobile"/>
</dbReference>
<evidence type="ECO:0000256" key="1">
    <source>
        <dbReference type="SAM" id="MobiDB-lite"/>
    </source>
</evidence>
<dbReference type="Proteomes" id="UP000242715">
    <property type="component" value="Unassembled WGS sequence"/>
</dbReference>
<keyword evidence="4" id="KW-1185">Reference proteome</keyword>
<evidence type="ECO:0000259" key="2">
    <source>
        <dbReference type="Pfam" id="PF10536"/>
    </source>
</evidence>
<proteinExistence type="predicted"/>
<feature type="compositionally biased region" description="Basic residues" evidence="1">
    <location>
        <begin position="9"/>
        <end position="19"/>
    </location>
</feature>
<sequence length="579" mass="66673">MEDNVGRTRQGRASRAHSSARKELAANAPPPKRGRREDEQPTVEEPQPQPQPNNEDEEPNVQEDSYPGGPSDLSLLKNYYKHRANPIWDTQHNDPILHRSLRCIVSANKVIKIQKPTQDWFWQYIIASGLESLVRTNFNVLDYGLLWAFAERWHPETSTFHLPIGEMGITLDDVQCLLHISIQGKFLNHVKISRPDGAQMLSSYLGIDEGDALDMFATLKGPYLTHSYVQGLFMDYLDAAKTAFANNAPMHKVRMYRERCVRAFLLFVVGCTIFSNKTSYYLDVVYIQYFADLSSVHEWNWGSAALVHLQNYLDFASQAQASQLAGYMSLFEGWIITHFPTLSMWQLETNFTENMPLNAKFAPGQGHKDSRGYRQSIDNIQVSDVVFSPYDNRRHIRPLIDVCWFSGWLRCGNLKAKHLPERVLRQFKYVQGIPRDPDVSTPNMNIFEIDRVWAEEMDMRLIDENMRGQPVVNAWDCEPRYVLWFYKVSHPKMCPLEASEDQPRPPKLEVLLEESQQRHDPNPLGICRRVRDEVERALDAGEAEPGTPVHGTLRKILNMLNPCLTYKRISRGRRGGRRG</sequence>
<evidence type="ECO:0000313" key="4">
    <source>
        <dbReference type="Proteomes" id="UP000242715"/>
    </source>
</evidence>
<dbReference type="PANTHER" id="PTHR46033">
    <property type="entry name" value="PROTEIN MAIN-LIKE 2"/>
    <property type="match status" value="1"/>
</dbReference>
<dbReference type="InterPro" id="IPR044824">
    <property type="entry name" value="MAIN-like"/>
</dbReference>
<dbReference type="AlphaFoldDB" id="A0A2Z6N8X6"/>
<dbReference type="OrthoDB" id="1435263at2759"/>
<feature type="region of interest" description="Disordered" evidence="1">
    <location>
        <begin position="1"/>
        <end position="68"/>
    </location>
</feature>
<name>A0A2Z6N8X6_TRISU</name>
<accession>A0A2Z6N8X6</accession>
<dbReference type="Pfam" id="PF10536">
    <property type="entry name" value="PMD"/>
    <property type="match status" value="1"/>
</dbReference>
<dbReference type="EMBL" id="DF973721">
    <property type="protein sequence ID" value="GAU38533.1"/>
    <property type="molecule type" value="Genomic_DNA"/>
</dbReference>